<keyword evidence="2" id="KW-1185">Reference proteome</keyword>
<sequence>FPFFACFAIPNYIPQNSQSLRCEMFQIKLLRSRDLTPRIMPPGTSKIQQHNIHLAQLTSITKSS</sequence>
<reference evidence="1" key="2">
    <citation type="submission" date="2013-04" db="UniProtKB">
        <authorList>
            <consortium name="EnsemblPlants"/>
        </authorList>
    </citation>
    <scope>IDENTIFICATION</scope>
</reference>
<dbReference type="AlphaFoldDB" id="J3M4Y0"/>
<proteinExistence type="predicted"/>
<evidence type="ECO:0000313" key="1">
    <source>
        <dbReference type="EnsemblPlants" id="OB05G16540.1"/>
    </source>
</evidence>
<dbReference type="HOGENOM" id="CLU_2874529_0_0_1"/>
<organism evidence="1">
    <name type="scientific">Oryza brachyantha</name>
    <name type="common">malo sina</name>
    <dbReference type="NCBI Taxonomy" id="4533"/>
    <lineage>
        <taxon>Eukaryota</taxon>
        <taxon>Viridiplantae</taxon>
        <taxon>Streptophyta</taxon>
        <taxon>Embryophyta</taxon>
        <taxon>Tracheophyta</taxon>
        <taxon>Spermatophyta</taxon>
        <taxon>Magnoliopsida</taxon>
        <taxon>Liliopsida</taxon>
        <taxon>Poales</taxon>
        <taxon>Poaceae</taxon>
        <taxon>BOP clade</taxon>
        <taxon>Oryzoideae</taxon>
        <taxon>Oryzeae</taxon>
        <taxon>Oryzinae</taxon>
        <taxon>Oryza</taxon>
    </lineage>
</organism>
<dbReference type="Proteomes" id="UP000006038">
    <property type="component" value="Chromosome 5"/>
</dbReference>
<protein>
    <submittedName>
        <fullName evidence="1">Uncharacterized protein</fullName>
    </submittedName>
</protein>
<accession>J3M4Y0</accession>
<evidence type="ECO:0000313" key="2">
    <source>
        <dbReference type="Proteomes" id="UP000006038"/>
    </source>
</evidence>
<dbReference type="Gramene" id="OB05G16540.1">
    <property type="protein sequence ID" value="OB05G16540.1"/>
    <property type="gene ID" value="OB05G16540"/>
</dbReference>
<dbReference type="EnsemblPlants" id="OB05G16540.1">
    <property type="protein sequence ID" value="OB05G16540.1"/>
    <property type="gene ID" value="OB05G16540"/>
</dbReference>
<name>J3M4Y0_ORYBR</name>
<reference evidence="1" key="1">
    <citation type="journal article" date="2013" name="Nat. Commun.">
        <title>Whole-genome sequencing of Oryza brachyantha reveals mechanisms underlying Oryza genome evolution.</title>
        <authorList>
            <person name="Chen J."/>
            <person name="Huang Q."/>
            <person name="Gao D."/>
            <person name="Wang J."/>
            <person name="Lang Y."/>
            <person name="Liu T."/>
            <person name="Li B."/>
            <person name="Bai Z."/>
            <person name="Luis Goicoechea J."/>
            <person name="Liang C."/>
            <person name="Chen C."/>
            <person name="Zhang W."/>
            <person name="Sun S."/>
            <person name="Liao Y."/>
            <person name="Zhang X."/>
            <person name="Yang L."/>
            <person name="Song C."/>
            <person name="Wang M."/>
            <person name="Shi J."/>
            <person name="Liu G."/>
            <person name="Liu J."/>
            <person name="Zhou H."/>
            <person name="Zhou W."/>
            <person name="Yu Q."/>
            <person name="An N."/>
            <person name="Chen Y."/>
            <person name="Cai Q."/>
            <person name="Wang B."/>
            <person name="Liu B."/>
            <person name="Min J."/>
            <person name="Huang Y."/>
            <person name="Wu H."/>
            <person name="Li Z."/>
            <person name="Zhang Y."/>
            <person name="Yin Y."/>
            <person name="Song W."/>
            <person name="Jiang J."/>
            <person name="Jackson S.A."/>
            <person name="Wing R.A."/>
            <person name="Wang J."/>
            <person name="Chen M."/>
        </authorList>
    </citation>
    <scope>NUCLEOTIDE SEQUENCE [LARGE SCALE GENOMIC DNA]</scope>
    <source>
        <strain evidence="1">cv. IRGC 101232</strain>
    </source>
</reference>